<accession>A0A1Y2C6B7</accession>
<comment type="subcellular location">
    <subcellularLocation>
        <location evidence="3">Vacuole membrane</location>
        <topology evidence="3">Multi-pass membrane protein</topology>
    </subcellularLocation>
</comment>
<evidence type="ECO:0000256" key="5">
    <source>
        <dbReference type="ARBA" id="ARBA00022554"/>
    </source>
</evidence>
<feature type="domain" description="Peptidase M28" evidence="15">
    <location>
        <begin position="14"/>
        <end position="204"/>
    </location>
</feature>
<gene>
    <name evidence="16" type="ORF">BCR33DRAFT_680450</name>
</gene>
<evidence type="ECO:0000256" key="8">
    <source>
        <dbReference type="ARBA" id="ARBA00022801"/>
    </source>
</evidence>
<evidence type="ECO:0000313" key="17">
    <source>
        <dbReference type="Proteomes" id="UP000193642"/>
    </source>
</evidence>
<feature type="transmembrane region" description="Helical" evidence="14">
    <location>
        <begin position="539"/>
        <end position="556"/>
    </location>
</feature>
<feature type="transmembrane region" description="Helical" evidence="14">
    <location>
        <begin position="294"/>
        <end position="315"/>
    </location>
</feature>
<keyword evidence="13" id="KW-0479">Metal-binding</keyword>
<evidence type="ECO:0000256" key="2">
    <source>
        <dbReference type="ARBA" id="ARBA00003273"/>
    </source>
</evidence>
<dbReference type="GO" id="GO:0006508">
    <property type="term" value="P:proteolysis"/>
    <property type="evidence" value="ECO:0007669"/>
    <property type="project" value="UniProtKB-KW"/>
</dbReference>
<dbReference type="SUPFAM" id="SSF53187">
    <property type="entry name" value="Zn-dependent exopeptidases"/>
    <property type="match status" value="1"/>
</dbReference>
<dbReference type="AlphaFoldDB" id="A0A1Y2C6B7"/>
<evidence type="ECO:0000256" key="6">
    <source>
        <dbReference type="ARBA" id="ARBA00022670"/>
    </source>
</evidence>
<comment type="caution">
    <text evidence="16">The sequence shown here is derived from an EMBL/GenBank/DDBJ whole genome shotgun (WGS) entry which is preliminary data.</text>
</comment>
<sequence>MTSSLGDTWYESNNIVVRINPISPASSNGLLLNAHFDTQVVAPGVVDNSISVSVALELIRTLIYNAALERPLIINFNNGEELGMLGAGAMTLHPWFKSVKAFINTDGSGAAPGSRAMLFQTNSFPLMKAWKKYSPYPHASVIVNDLFSLIPSDTDYRIFVAYGHLQGVDVAFYSYRYQYHTPEDTVEFSWPISVQHLGDNIRATVIGITSSEVLDNLAPDNTTYENPMKDSLPIPDFVYYDLFWWLTVNSGASFRWMIVGILITATLWTVIKSAKEVYFIGRSRFLLRFVRPTVESYVLTLFAASVALLGAYIFSKIKSYINPGSSYGLPILNAIWVSFWVFGCFAYIPKIWPQVGEELLLRQRSTRVNRTRNRQSRPLVVGETVGTHAGQSLQSARQLSKGPPVEKWLPYGLLAFWTTLLIPTLLLSLRGFNGLFFIVHWSFYSLVAVGFTQLISPLALKWWREQGSLYFPTTNAPANVDVIHWHSKVVNFYQKQIWGVQLIISSLIPGLLTIDLVDQCVIAFPAVFGIPKKEAINDLLFAALFVLLFINLLPAFQMARKTQLAEFVLTVLLLPTIIFR</sequence>
<keyword evidence="5" id="KW-0926">Vacuole</keyword>
<comment type="similarity">
    <text evidence="4 13">Belongs to the peptidase M28 family.</text>
</comment>
<dbReference type="Gene3D" id="3.40.630.10">
    <property type="entry name" value="Zn peptidases"/>
    <property type="match status" value="1"/>
</dbReference>
<evidence type="ECO:0000256" key="9">
    <source>
        <dbReference type="ARBA" id="ARBA00022833"/>
    </source>
</evidence>
<dbReference type="GO" id="GO:0046872">
    <property type="term" value="F:metal ion binding"/>
    <property type="evidence" value="ECO:0007669"/>
    <property type="project" value="UniProtKB-KW"/>
</dbReference>
<comment type="cofactor">
    <cofactor evidence="1">
        <name>Zn(2+)</name>
        <dbReference type="ChEBI" id="CHEBI:29105"/>
    </cofactor>
</comment>
<evidence type="ECO:0000256" key="14">
    <source>
        <dbReference type="SAM" id="Phobius"/>
    </source>
</evidence>
<evidence type="ECO:0000256" key="10">
    <source>
        <dbReference type="ARBA" id="ARBA00022989"/>
    </source>
</evidence>
<evidence type="ECO:0000256" key="1">
    <source>
        <dbReference type="ARBA" id="ARBA00001947"/>
    </source>
</evidence>
<dbReference type="OrthoDB" id="76293at2759"/>
<dbReference type="EC" id="3.4.-.-" evidence="13"/>
<evidence type="ECO:0000259" key="15">
    <source>
        <dbReference type="Pfam" id="PF04389"/>
    </source>
</evidence>
<dbReference type="PANTHER" id="PTHR12147:SF58">
    <property type="entry name" value="VACUOLAR MEMBRANE PROTEASE"/>
    <property type="match status" value="1"/>
</dbReference>
<keyword evidence="8 13" id="KW-0378">Hydrolase</keyword>
<name>A0A1Y2C6B7_9FUNG</name>
<comment type="function">
    <text evidence="2">May be involved in vacuolar sorting and osmoregulation.</text>
</comment>
<feature type="transmembrane region" description="Helical" evidence="14">
    <location>
        <begin position="256"/>
        <end position="274"/>
    </location>
</feature>
<keyword evidence="11" id="KW-0482">Metalloprotease</keyword>
<evidence type="ECO:0000256" key="7">
    <source>
        <dbReference type="ARBA" id="ARBA00022692"/>
    </source>
</evidence>
<keyword evidence="9 13" id="KW-0862">Zinc</keyword>
<evidence type="ECO:0000256" key="4">
    <source>
        <dbReference type="ARBA" id="ARBA00010918"/>
    </source>
</evidence>
<evidence type="ECO:0000313" key="16">
    <source>
        <dbReference type="EMBL" id="ORY42581.1"/>
    </source>
</evidence>
<feature type="transmembrane region" description="Helical" evidence="14">
    <location>
        <begin position="327"/>
        <end position="348"/>
    </location>
</feature>
<dbReference type="Pfam" id="PF04389">
    <property type="entry name" value="Peptidase_M28"/>
    <property type="match status" value="1"/>
</dbReference>
<evidence type="ECO:0000256" key="11">
    <source>
        <dbReference type="ARBA" id="ARBA00023049"/>
    </source>
</evidence>
<reference evidence="16 17" key="1">
    <citation type="submission" date="2016-07" db="EMBL/GenBank/DDBJ databases">
        <title>Pervasive Adenine N6-methylation of Active Genes in Fungi.</title>
        <authorList>
            <consortium name="DOE Joint Genome Institute"/>
            <person name="Mondo S.J."/>
            <person name="Dannebaum R.O."/>
            <person name="Kuo R.C."/>
            <person name="Labutti K."/>
            <person name="Haridas S."/>
            <person name="Kuo A."/>
            <person name="Salamov A."/>
            <person name="Ahrendt S.R."/>
            <person name="Lipzen A."/>
            <person name="Sullivan W."/>
            <person name="Andreopoulos W.B."/>
            <person name="Clum A."/>
            <person name="Lindquist E."/>
            <person name="Daum C."/>
            <person name="Ramamoorthy G.K."/>
            <person name="Gryganskyi A."/>
            <person name="Culley D."/>
            <person name="Magnuson J.K."/>
            <person name="James T.Y."/>
            <person name="O'Malley M.A."/>
            <person name="Stajich J.E."/>
            <person name="Spatafora J.W."/>
            <person name="Visel A."/>
            <person name="Grigoriev I.V."/>
        </authorList>
    </citation>
    <scope>NUCLEOTIDE SEQUENCE [LARGE SCALE GENOMIC DNA]</scope>
    <source>
        <strain evidence="16 17">JEL800</strain>
    </source>
</reference>
<feature type="transmembrane region" description="Helical" evidence="14">
    <location>
        <begin position="441"/>
        <end position="460"/>
    </location>
</feature>
<proteinExistence type="inferred from homology"/>
<dbReference type="PANTHER" id="PTHR12147">
    <property type="entry name" value="METALLOPEPTIDASE M28 FAMILY MEMBER"/>
    <property type="match status" value="1"/>
</dbReference>
<keyword evidence="12" id="KW-0325">Glycoprotein</keyword>
<protein>
    <recommendedName>
        <fullName evidence="13">Peptide hydrolase</fullName>
        <ecNumber evidence="13">3.4.-.-</ecNumber>
    </recommendedName>
</protein>
<dbReference type="GO" id="GO:0008235">
    <property type="term" value="F:metalloexopeptidase activity"/>
    <property type="evidence" value="ECO:0007669"/>
    <property type="project" value="InterPro"/>
</dbReference>
<evidence type="ECO:0000256" key="3">
    <source>
        <dbReference type="ARBA" id="ARBA00004128"/>
    </source>
</evidence>
<dbReference type="Proteomes" id="UP000193642">
    <property type="component" value="Unassembled WGS sequence"/>
</dbReference>
<keyword evidence="14" id="KW-0472">Membrane</keyword>
<keyword evidence="10 14" id="KW-1133">Transmembrane helix</keyword>
<evidence type="ECO:0000256" key="13">
    <source>
        <dbReference type="RuleBase" id="RU361240"/>
    </source>
</evidence>
<feature type="non-terminal residue" evidence="16">
    <location>
        <position position="580"/>
    </location>
</feature>
<dbReference type="EMBL" id="MCGO01000028">
    <property type="protein sequence ID" value="ORY42581.1"/>
    <property type="molecule type" value="Genomic_DNA"/>
</dbReference>
<dbReference type="GO" id="GO:0005774">
    <property type="term" value="C:vacuolar membrane"/>
    <property type="evidence" value="ECO:0007669"/>
    <property type="project" value="UniProtKB-SubCell"/>
</dbReference>
<dbReference type="STRING" id="329046.A0A1Y2C6B7"/>
<dbReference type="InterPro" id="IPR045175">
    <property type="entry name" value="M28_fam"/>
</dbReference>
<feature type="transmembrane region" description="Helical" evidence="14">
    <location>
        <begin position="408"/>
        <end position="429"/>
    </location>
</feature>
<keyword evidence="6 13" id="KW-0645">Protease</keyword>
<dbReference type="InterPro" id="IPR007484">
    <property type="entry name" value="Peptidase_M28"/>
</dbReference>
<organism evidence="16 17">
    <name type="scientific">Rhizoclosmatium globosum</name>
    <dbReference type="NCBI Taxonomy" id="329046"/>
    <lineage>
        <taxon>Eukaryota</taxon>
        <taxon>Fungi</taxon>
        <taxon>Fungi incertae sedis</taxon>
        <taxon>Chytridiomycota</taxon>
        <taxon>Chytridiomycota incertae sedis</taxon>
        <taxon>Chytridiomycetes</taxon>
        <taxon>Chytridiales</taxon>
        <taxon>Chytriomycetaceae</taxon>
        <taxon>Rhizoclosmatium</taxon>
    </lineage>
</organism>
<keyword evidence="17" id="KW-1185">Reference proteome</keyword>
<keyword evidence="7 14" id="KW-0812">Transmembrane</keyword>
<evidence type="ECO:0000256" key="12">
    <source>
        <dbReference type="ARBA" id="ARBA00023180"/>
    </source>
</evidence>